<evidence type="ECO:0000256" key="6">
    <source>
        <dbReference type="ARBA" id="ARBA00022777"/>
    </source>
</evidence>
<dbReference type="PROSITE" id="PS50885">
    <property type="entry name" value="HAMP"/>
    <property type="match status" value="1"/>
</dbReference>
<dbReference type="InterPro" id="IPR011006">
    <property type="entry name" value="CheY-like_superfamily"/>
</dbReference>
<feature type="modified residue" description="4-aspartylphosphate" evidence="7">
    <location>
        <position position="707"/>
    </location>
</feature>
<feature type="domain" description="Histidine kinase" evidence="9">
    <location>
        <begin position="410"/>
        <end position="631"/>
    </location>
</feature>
<accession>A0A9X0UE57</accession>
<dbReference type="RefSeq" id="WP_186771982.1">
    <property type="nucleotide sequence ID" value="NZ_JACOMF010000025.1"/>
</dbReference>
<evidence type="ECO:0000256" key="8">
    <source>
        <dbReference type="SAM" id="Phobius"/>
    </source>
</evidence>
<dbReference type="Gene3D" id="3.40.50.2300">
    <property type="match status" value="1"/>
</dbReference>
<dbReference type="CDD" id="cd06225">
    <property type="entry name" value="HAMP"/>
    <property type="match status" value="1"/>
</dbReference>
<keyword evidence="8" id="KW-1133">Transmembrane helix</keyword>
<dbReference type="InterPro" id="IPR036890">
    <property type="entry name" value="HATPase_C_sf"/>
</dbReference>
<evidence type="ECO:0000256" key="2">
    <source>
        <dbReference type="ARBA" id="ARBA00004370"/>
    </source>
</evidence>
<dbReference type="Pfam" id="PF00072">
    <property type="entry name" value="Response_reg"/>
    <property type="match status" value="1"/>
</dbReference>
<gene>
    <name evidence="12" type="ORF">H7965_18060</name>
</gene>
<dbReference type="PANTHER" id="PTHR43065:SF42">
    <property type="entry name" value="TWO-COMPONENT SENSOR PPRA"/>
    <property type="match status" value="1"/>
</dbReference>
<evidence type="ECO:0000256" key="7">
    <source>
        <dbReference type="PROSITE-ProRule" id="PRU00169"/>
    </source>
</evidence>
<dbReference type="Proteomes" id="UP000600101">
    <property type="component" value="Unassembled WGS sequence"/>
</dbReference>
<dbReference type="SMART" id="SM00304">
    <property type="entry name" value="HAMP"/>
    <property type="match status" value="1"/>
</dbReference>
<dbReference type="InterPro" id="IPR005467">
    <property type="entry name" value="His_kinase_dom"/>
</dbReference>
<dbReference type="InterPro" id="IPR001789">
    <property type="entry name" value="Sig_transdc_resp-reg_receiver"/>
</dbReference>
<dbReference type="PRINTS" id="PR00344">
    <property type="entry name" value="BCTRLSENSOR"/>
</dbReference>
<evidence type="ECO:0000259" key="9">
    <source>
        <dbReference type="PROSITE" id="PS50109"/>
    </source>
</evidence>
<dbReference type="GO" id="GO:0016020">
    <property type="term" value="C:membrane"/>
    <property type="evidence" value="ECO:0007669"/>
    <property type="project" value="UniProtKB-SubCell"/>
</dbReference>
<dbReference type="SMART" id="SM00387">
    <property type="entry name" value="HATPase_c"/>
    <property type="match status" value="1"/>
</dbReference>
<name>A0A9X0UE57_9PROT</name>
<dbReference type="Gene3D" id="1.10.287.130">
    <property type="match status" value="1"/>
</dbReference>
<dbReference type="Gene3D" id="6.10.340.10">
    <property type="match status" value="1"/>
</dbReference>
<dbReference type="InterPro" id="IPR003661">
    <property type="entry name" value="HisK_dim/P_dom"/>
</dbReference>
<reference evidence="12" key="1">
    <citation type="submission" date="2020-08" db="EMBL/GenBank/DDBJ databases">
        <authorList>
            <person name="Hu Y."/>
            <person name="Nguyen S.V."/>
            <person name="Li F."/>
            <person name="Fanning S."/>
        </authorList>
    </citation>
    <scope>NUCLEOTIDE SEQUENCE</scope>
    <source>
        <strain evidence="12">SYSU D8009</strain>
    </source>
</reference>
<dbReference type="PANTHER" id="PTHR43065">
    <property type="entry name" value="SENSOR HISTIDINE KINASE"/>
    <property type="match status" value="1"/>
</dbReference>
<evidence type="ECO:0000256" key="1">
    <source>
        <dbReference type="ARBA" id="ARBA00000085"/>
    </source>
</evidence>
<evidence type="ECO:0000313" key="12">
    <source>
        <dbReference type="EMBL" id="MBC4017217.1"/>
    </source>
</evidence>
<keyword evidence="5" id="KW-0808">Transferase</keyword>
<dbReference type="EC" id="2.7.13.3" evidence="3"/>
<dbReference type="InterPro" id="IPR003660">
    <property type="entry name" value="HAMP_dom"/>
</dbReference>
<dbReference type="PROSITE" id="PS50110">
    <property type="entry name" value="RESPONSE_REGULATORY"/>
    <property type="match status" value="1"/>
</dbReference>
<dbReference type="SUPFAM" id="SSF52172">
    <property type="entry name" value="CheY-like"/>
    <property type="match status" value="1"/>
</dbReference>
<keyword evidence="13" id="KW-1185">Reference proteome</keyword>
<comment type="subcellular location">
    <subcellularLocation>
        <location evidence="2">Membrane</location>
    </subcellularLocation>
</comment>
<keyword evidence="8" id="KW-0812">Transmembrane</keyword>
<dbReference type="SMART" id="SM00448">
    <property type="entry name" value="REC"/>
    <property type="match status" value="1"/>
</dbReference>
<dbReference type="InterPro" id="IPR003594">
    <property type="entry name" value="HATPase_dom"/>
</dbReference>
<dbReference type="SUPFAM" id="SSF158472">
    <property type="entry name" value="HAMP domain-like"/>
    <property type="match status" value="1"/>
</dbReference>
<evidence type="ECO:0000313" key="13">
    <source>
        <dbReference type="Proteomes" id="UP000600101"/>
    </source>
</evidence>
<dbReference type="InterPro" id="IPR004358">
    <property type="entry name" value="Sig_transdc_His_kin-like_C"/>
</dbReference>
<comment type="catalytic activity">
    <reaction evidence="1">
        <text>ATP + protein L-histidine = ADP + protein N-phospho-L-histidine.</text>
        <dbReference type="EC" id="2.7.13.3"/>
    </reaction>
</comment>
<evidence type="ECO:0000256" key="3">
    <source>
        <dbReference type="ARBA" id="ARBA00012438"/>
    </source>
</evidence>
<organism evidence="12 13">
    <name type="scientific">Siccirubricoccus deserti</name>
    <dbReference type="NCBI Taxonomy" id="2013562"/>
    <lineage>
        <taxon>Bacteria</taxon>
        <taxon>Pseudomonadati</taxon>
        <taxon>Pseudomonadota</taxon>
        <taxon>Alphaproteobacteria</taxon>
        <taxon>Acetobacterales</taxon>
        <taxon>Roseomonadaceae</taxon>
        <taxon>Siccirubricoccus</taxon>
    </lineage>
</organism>
<comment type="caution">
    <text evidence="12">The sequence shown here is derived from an EMBL/GenBank/DDBJ whole genome shotgun (WGS) entry which is preliminary data.</text>
</comment>
<sequence length="785" mass="83107">MRVSTRILLIIATCLLPIIGLQVAVSWSQWAERKAQLDELAIHQAQLLAGNVDGIAQAARILLGAATEFRQIRTFGSDCGARLASLQHHAPGFVFVAAVDAAGRIRCASDEALLDGADHSAWSASAREAQGFTAGRFARSARYPNGFVPFYMPLAAGEAMEQGTLVAALDLSWLEGQLRRLKRPGSPILTNGVLTVADAGGVILGRDIRHEEFVGRQFPPAAMSLVQATTPGIIRIRSIDGTDRLVGYTPPTAANHHLAAVVGFHEPELMGDMERTLWWSALLLALVTLATCGITLLVGRRFIARPTAALLAVARRWRQGDLAARAPESDRRSEFGLLAAAFNEMAEALQRRDDEMRGYAETQEARVAERTRELMLANTRLQAEISERRNTEAALLQAQKVQAVGQLAGGIAHDFNNVLQAVLGGAAVIRRRAGDAMAVQRLADMVEEAARRGESVTRRLLAFSRREELRADILDAGTLLGGLHEVLAATLGGRIKVEVETAPELPPVIADRGQLETVLVNLATNARDAMPRGGTLTLSAGVEQVAEGTDPAGLAPGTYVHLAVADTGEGMSEATLARATEPFFTTKPLGQGTGLGLAMARSFAQGSGGKLAIATELGRGTKVSLWLPVAGSRAGDGAVPASEEPVERLPCRNRRLRVLLADDERIVREVLAADLLDEGYEVAEAADGSAALEMLDRAGPFDLLVTDLAMPGLDGVGLIAEAQRRQPGLPAILVTGYAGDAATLAMGSAVGGSFTLLRKPLTSANLLDHVAALIGTAQDMQEAGG</sequence>
<dbReference type="Gene3D" id="3.30.565.10">
    <property type="entry name" value="Histidine kinase-like ATPase, C-terminal domain"/>
    <property type="match status" value="1"/>
</dbReference>
<evidence type="ECO:0000259" key="11">
    <source>
        <dbReference type="PROSITE" id="PS50885"/>
    </source>
</evidence>
<feature type="transmembrane region" description="Helical" evidence="8">
    <location>
        <begin position="277"/>
        <end position="298"/>
    </location>
</feature>
<dbReference type="Gene3D" id="3.30.450.20">
    <property type="entry name" value="PAS domain"/>
    <property type="match status" value="1"/>
</dbReference>
<dbReference type="AlphaFoldDB" id="A0A9X0UE57"/>
<keyword evidence="4 7" id="KW-0597">Phosphoprotein</keyword>
<dbReference type="GO" id="GO:0000155">
    <property type="term" value="F:phosphorelay sensor kinase activity"/>
    <property type="evidence" value="ECO:0007669"/>
    <property type="project" value="InterPro"/>
</dbReference>
<evidence type="ECO:0000256" key="4">
    <source>
        <dbReference type="ARBA" id="ARBA00022553"/>
    </source>
</evidence>
<dbReference type="PROSITE" id="PS50109">
    <property type="entry name" value="HIS_KIN"/>
    <property type="match status" value="1"/>
</dbReference>
<dbReference type="EMBL" id="JACOMF010000025">
    <property type="protein sequence ID" value="MBC4017217.1"/>
    <property type="molecule type" value="Genomic_DNA"/>
</dbReference>
<dbReference type="Pfam" id="PF02518">
    <property type="entry name" value="HATPase_c"/>
    <property type="match status" value="1"/>
</dbReference>
<keyword evidence="6" id="KW-0418">Kinase</keyword>
<proteinExistence type="predicted"/>
<dbReference type="InterPro" id="IPR036097">
    <property type="entry name" value="HisK_dim/P_sf"/>
</dbReference>
<dbReference type="SMART" id="SM00388">
    <property type="entry name" value="HisKA"/>
    <property type="match status" value="1"/>
</dbReference>
<keyword evidence="8" id="KW-0472">Membrane</keyword>
<feature type="domain" description="HAMP" evidence="11">
    <location>
        <begin position="301"/>
        <end position="354"/>
    </location>
</feature>
<protein>
    <recommendedName>
        <fullName evidence="3">histidine kinase</fullName>
        <ecNumber evidence="3">2.7.13.3</ecNumber>
    </recommendedName>
</protein>
<feature type="domain" description="Response regulatory" evidence="10">
    <location>
        <begin position="657"/>
        <end position="774"/>
    </location>
</feature>
<dbReference type="SUPFAM" id="SSF47384">
    <property type="entry name" value="Homodimeric domain of signal transducing histidine kinase"/>
    <property type="match status" value="1"/>
</dbReference>
<evidence type="ECO:0000259" key="10">
    <source>
        <dbReference type="PROSITE" id="PS50110"/>
    </source>
</evidence>
<dbReference type="SUPFAM" id="SSF55874">
    <property type="entry name" value="ATPase domain of HSP90 chaperone/DNA topoisomerase II/histidine kinase"/>
    <property type="match status" value="1"/>
</dbReference>
<evidence type="ECO:0000256" key="5">
    <source>
        <dbReference type="ARBA" id="ARBA00022679"/>
    </source>
</evidence>
<dbReference type="Pfam" id="PF00672">
    <property type="entry name" value="HAMP"/>
    <property type="match status" value="1"/>
</dbReference>